<dbReference type="GO" id="GO:0005509">
    <property type="term" value="F:calcium ion binding"/>
    <property type="evidence" value="ECO:0007669"/>
    <property type="project" value="InterPro"/>
</dbReference>
<organism evidence="2 3">
    <name type="scientific">Chlamydomonas eustigma</name>
    <dbReference type="NCBI Taxonomy" id="1157962"/>
    <lineage>
        <taxon>Eukaryota</taxon>
        <taxon>Viridiplantae</taxon>
        <taxon>Chlorophyta</taxon>
        <taxon>core chlorophytes</taxon>
        <taxon>Chlorophyceae</taxon>
        <taxon>CS clade</taxon>
        <taxon>Chlamydomonadales</taxon>
        <taxon>Chlamydomonadaceae</taxon>
        <taxon>Chlamydomonas</taxon>
    </lineage>
</organism>
<feature type="domain" description="PsbP C-terminal" evidence="1">
    <location>
        <begin position="94"/>
        <end position="273"/>
    </location>
</feature>
<evidence type="ECO:0000313" key="3">
    <source>
        <dbReference type="Proteomes" id="UP000232323"/>
    </source>
</evidence>
<dbReference type="Pfam" id="PF01789">
    <property type="entry name" value="PsbP"/>
    <property type="match status" value="1"/>
</dbReference>
<name>A0A250WUA8_9CHLO</name>
<dbReference type="AlphaFoldDB" id="A0A250WUA8"/>
<dbReference type="InterPro" id="IPR016123">
    <property type="entry name" value="Mog1/PsbP_a/b/a-sand"/>
</dbReference>
<keyword evidence="3" id="KW-1185">Reference proteome</keyword>
<dbReference type="PANTHER" id="PTHR31407:SF15">
    <property type="entry name" value="PSBP DOMAIN-CONTAINING PROTEIN 1, CHLOROPLASTIC"/>
    <property type="match status" value="1"/>
</dbReference>
<comment type="caution">
    <text evidence="2">The sequence shown here is derived from an EMBL/GenBank/DDBJ whole genome shotgun (WGS) entry which is preliminary data.</text>
</comment>
<dbReference type="GO" id="GO:0015979">
    <property type="term" value="P:photosynthesis"/>
    <property type="evidence" value="ECO:0007669"/>
    <property type="project" value="InterPro"/>
</dbReference>
<dbReference type="SUPFAM" id="SSF55724">
    <property type="entry name" value="Mog1p/PsbP-like"/>
    <property type="match status" value="1"/>
</dbReference>
<protein>
    <recommendedName>
        <fullName evidence="1">PsbP C-terminal domain-containing protein</fullName>
    </recommendedName>
</protein>
<sequence length="291" mass="32192">MQLSTSQAFTLANGGGTTHNHANRRCWLSRSSSCPISECSTSDSASTSDSCKYDINLRRRDLLSLVPRISLAAGLVATSIYTHVAAAFTPPPPGYRLHVDKLDGYSFTYPDAWVLVTSSGNDVFYRNPFNIDENLFVDLSSPSSSRYETVADLGTPDEAAARILNKYLEQEFMSTRIGIRREGKVISANSRTGSDGQQYVDLAIRMTSFSSKNPYRATQAEVMTSYGVEWDRVLCTTLGVANKRLYELRFQTAFDTFETSRALAQTIASTFVVREVDATQGQQMPSSLRAF</sequence>
<dbReference type="STRING" id="1157962.A0A250WUA8"/>
<dbReference type="GO" id="GO:0019898">
    <property type="term" value="C:extrinsic component of membrane"/>
    <property type="evidence" value="ECO:0007669"/>
    <property type="project" value="InterPro"/>
</dbReference>
<accession>A0A250WUA8</accession>
<dbReference type="PANTHER" id="PTHR31407">
    <property type="match status" value="1"/>
</dbReference>
<dbReference type="InterPro" id="IPR002683">
    <property type="entry name" value="PsbP_C"/>
</dbReference>
<dbReference type="GO" id="GO:0009654">
    <property type="term" value="C:photosystem II oxygen evolving complex"/>
    <property type="evidence" value="ECO:0007669"/>
    <property type="project" value="InterPro"/>
</dbReference>
<evidence type="ECO:0000259" key="1">
    <source>
        <dbReference type="Pfam" id="PF01789"/>
    </source>
</evidence>
<dbReference type="EMBL" id="BEGY01000007">
    <property type="protein sequence ID" value="GAX74403.1"/>
    <property type="molecule type" value="Genomic_DNA"/>
</dbReference>
<evidence type="ECO:0000313" key="2">
    <source>
        <dbReference type="EMBL" id="GAX74403.1"/>
    </source>
</evidence>
<dbReference type="Proteomes" id="UP000232323">
    <property type="component" value="Unassembled WGS sequence"/>
</dbReference>
<reference evidence="2 3" key="1">
    <citation type="submission" date="2017-08" db="EMBL/GenBank/DDBJ databases">
        <title>Acidophilic green algal genome provides insights into adaptation to an acidic environment.</title>
        <authorList>
            <person name="Hirooka S."/>
            <person name="Hirose Y."/>
            <person name="Kanesaki Y."/>
            <person name="Higuchi S."/>
            <person name="Fujiwara T."/>
            <person name="Onuma R."/>
            <person name="Era A."/>
            <person name="Ohbayashi R."/>
            <person name="Uzuka A."/>
            <person name="Nozaki H."/>
            <person name="Yoshikawa H."/>
            <person name="Miyagishima S.Y."/>
        </authorList>
    </citation>
    <scope>NUCLEOTIDE SEQUENCE [LARGE SCALE GENOMIC DNA]</scope>
    <source>
        <strain evidence="2 3">NIES-2499</strain>
    </source>
</reference>
<proteinExistence type="predicted"/>
<dbReference type="Gene3D" id="3.40.1000.10">
    <property type="entry name" value="Mog1/PsbP, alpha/beta/alpha sandwich"/>
    <property type="match status" value="1"/>
</dbReference>
<dbReference type="OrthoDB" id="2020255at2759"/>
<gene>
    <name evidence="2" type="ORF">CEUSTIGMA_g1851.t1</name>
</gene>